<keyword evidence="3 5" id="KW-0663">Pyridoxal phosphate</keyword>
<gene>
    <name evidence="7" type="ORF">C5745_14835</name>
</gene>
<comment type="caution">
    <text evidence="7">The sequence shown here is derived from an EMBL/GenBank/DDBJ whole genome shotgun (WGS) entry which is preliminary data.</text>
</comment>
<evidence type="ECO:0000256" key="1">
    <source>
        <dbReference type="ARBA" id="ARBA00001933"/>
    </source>
</evidence>
<evidence type="ECO:0000256" key="2">
    <source>
        <dbReference type="ARBA" id="ARBA00008639"/>
    </source>
</evidence>
<evidence type="ECO:0000313" key="8">
    <source>
        <dbReference type="Proteomes" id="UP000239711"/>
    </source>
</evidence>
<dbReference type="RefSeq" id="WP_105717786.1">
    <property type="nucleotide sequence ID" value="NZ_PVBQ01000012.1"/>
</dbReference>
<dbReference type="InterPro" id="IPR027278">
    <property type="entry name" value="ACCD_DCysDesulf"/>
</dbReference>
<evidence type="ECO:0000256" key="5">
    <source>
        <dbReference type="PIRSR" id="PIRSR006278-2"/>
    </source>
</evidence>
<dbReference type="Gene3D" id="3.40.50.1100">
    <property type="match status" value="2"/>
</dbReference>
<dbReference type="AlphaFoldDB" id="A0A2S9J1G2"/>
<comment type="similarity">
    <text evidence="2">Belongs to the ACC deaminase/D-cysteine desulfhydrase family.</text>
</comment>
<proteinExistence type="inferred from homology"/>
<dbReference type="Pfam" id="PF00291">
    <property type="entry name" value="PALP"/>
    <property type="match status" value="1"/>
</dbReference>
<dbReference type="Proteomes" id="UP000239711">
    <property type="component" value="Unassembled WGS sequence"/>
</dbReference>
<dbReference type="SUPFAM" id="SSF53686">
    <property type="entry name" value="Tryptophan synthase beta subunit-like PLP-dependent enzymes"/>
    <property type="match status" value="1"/>
</dbReference>
<evidence type="ECO:0000313" key="7">
    <source>
        <dbReference type="EMBL" id="PRD46623.1"/>
    </source>
</evidence>
<dbReference type="GO" id="GO:0019148">
    <property type="term" value="F:D-cysteine desulfhydrase activity"/>
    <property type="evidence" value="ECO:0007669"/>
    <property type="project" value="TreeGrafter"/>
</dbReference>
<dbReference type="InterPro" id="IPR036052">
    <property type="entry name" value="TrpB-like_PALP_sf"/>
</dbReference>
<evidence type="ECO:0000259" key="6">
    <source>
        <dbReference type="Pfam" id="PF00291"/>
    </source>
</evidence>
<dbReference type="EMBL" id="PVBQ01000012">
    <property type="protein sequence ID" value="PRD46623.1"/>
    <property type="molecule type" value="Genomic_DNA"/>
</dbReference>
<feature type="domain" description="Tryptophan synthase beta chain-like PALP" evidence="6">
    <location>
        <begin position="17"/>
        <end position="283"/>
    </location>
</feature>
<name>A0A2S9J1G2_9SPHI</name>
<accession>A0A2S9J1G2</accession>
<feature type="active site" description="Nucleophile" evidence="4">
    <location>
        <position position="68"/>
    </location>
</feature>
<sequence>MLDFDFYSPEEEIALPFYKERGVRVFVKRDDLIHPYISGNKWRKLKYPLQQAKTAGKTLLVTFGGAWSNHLLATACAGAKFGFRTYGFVRGDQIDNPVLQLCQLFGMKLHFVDRERYRDKKGLFNLYFRDSREAYFIDEGGYGTLAAQGCSEIANEICRTYDHFFCACGTGTTLAGLADGVAMRQWKTTLHGVPVLKGGSFILDEIANLGIIDAANVRLHLDYHFGGYAKTKPELIEFIKTFTRQTSIVVEPTYTGKLFYAVHDLIGQEQIASGSKVLVIHSGGLTGLLGMLDRF</sequence>
<evidence type="ECO:0000256" key="4">
    <source>
        <dbReference type="PIRSR" id="PIRSR006278-1"/>
    </source>
</evidence>
<dbReference type="PANTHER" id="PTHR43780">
    <property type="entry name" value="1-AMINOCYCLOPROPANE-1-CARBOXYLATE DEAMINASE-RELATED"/>
    <property type="match status" value="1"/>
</dbReference>
<dbReference type="OrthoDB" id="9801249at2"/>
<keyword evidence="8" id="KW-1185">Reference proteome</keyword>
<dbReference type="PIRSF" id="PIRSF006278">
    <property type="entry name" value="ACCD_DCysDesulf"/>
    <property type="match status" value="1"/>
</dbReference>
<organism evidence="7 8">
    <name type="scientific">Sphingobacterium haloxyli</name>
    <dbReference type="NCBI Taxonomy" id="2100533"/>
    <lineage>
        <taxon>Bacteria</taxon>
        <taxon>Pseudomonadati</taxon>
        <taxon>Bacteroidota</taxon>
        <taxon>Sphingobacteriia</taxon>
        <taxon>Sphingobacteriales</taxon>
        <taxon>Sphingobacteriaceae</taxon>
        <taxon>Sphingobacterium</taxon>
    </lineage>
</organism>
<protein>
    <submittedName>
        <fullName evidence="7">1-aminocyclopropane-1-carboxylate deaminase</fullName>
    </submittedName>
</protein>
<comment type="cofactor">
    <cofactor evidence="1">
        <name>pyridoxal 5'-phosphate</name>
        <dbReference type="ChEBI" id="CHEBI:597326"/>
    </cofactor>
</comment>
<evidence type="ECO:0000256" key="3">
    <source>
        <dbReference type="ARBA" id="ARBA00022898"/>
    </source>
</evidence>
<dbReference type="PANTHER" id="PTHR43780:SF2">
    <property type="entry name" value="1-AMINOCYCLOPROPANE-1-CARBOXYLATE DEAMINASE-RELATED"/>
    <property type="match status" value="1"/>
</dbReference>
<reference evidence="7 8" key="1">
    <citation type="submission" date="2018-02" db="EMBL/GenBank/DDBJ databases">
        <title>The draft genome of Sphingobacterium sp. 5JN-11.</title>
        <authorList>
            <person name="Liu L."/>
            <person name="Li L."/>
            <person name="Liang L."/>
            <person name="Zhang X."/>
            <person name="Wang T."/>
        </authorList>
    </citation>
    <scope>NUCLEOTIDE SEQUENCE [LARGE SCALE GENOMIC DNA]</scope>
    <source>
        <strain evidence="7 8">5JN-11</strain>
    </source>
</reference>
<dbReference type="InterPro" id="IPR001926">
    <property type="entry name" value="TrpB-like_PALP"/>
</dbReference>
<feature type="modified residue" description="N6-(pyridoxal phosphate)lysine" evidence="5">
    <location>
        <position position="41"/>
    </location>
</feature>